<dbReference type="PROSITE" id="PS00375">
    <property type="entry name" value="UDPGT"/>
    <property type="match status" value="1"/>
</dbReference>
<dbReference type="Gramene" id="QL06p045077:mrna">
    <property type="protein sequence ID" value="QL06p045077:mrna:CDS:2"/>
    <property type="gene ID" value="QL06p045077"/>
</dbReference>
<proteinExistence type="inferred from homology"/>
<dbReference type="EMBL" id="LRBV02000006">
    <property type="status" value="NOT_ANNOTATED_CDS"/>
    <property type="molecule type" value="Genomic_DNA"/>
</dbReference>
<reference evidence="6 7" key="1">
    <citation type="journal article" date="2016" name="G3 (Bethesda)">
        <title>First Draft Assembly and Annotation of the Genome of a California Endemic Oak Quercus lobata Nee (Fagaceae).</title>
        <authorList>
            <person name="Sork V.L."/>
            <person name="Fitz-Gibbon S.T."/>
            <person name="Puiu D."/>
            <person name="Crepeau M."/>
            <person name="Gugger P.F."/>
            <person name="Sherman R."/>
            <person name="Stevens K."/>
            <person name="Langley C.H."/>
            <person name="Pellegrini M."/>
            <person name="Salzberg S.L."/>
        </authorList>
    </citation>
    <scope>NUCLEOTIDE SEQUENCE [LARGE SCALE GENOMIC DNA]</scope>
    <source>
        <strain evidence="6 7">cv. SW786</strain>
    </source>
</reference>
<dbReference type="EnsemblPlants" id="QL06p045077:mrna">
    <property type="protein sequence ID" value="QL06p045077:mrna:CDS:2"/>
    <property type="gene ID" value="QL06p045077"/>
</dbReference>
<dbReference type="InterPro" id="IPR035595">
    <property type="entry name" value="UDP_glycos_trans_CS"/>
</dbReference>
<dbReference type="FunFam" id="3.40.50.2000:FF:000054">
    <property type="entry name" value="Glycosyltransferase"/>
    <property type="match status" value="1"/>
</dbReference>
<evidence type="ECO:0000313" key="7">
    <source>
        <dbReference type="Proteomes" id="UP000594261"/>
    </source>
</evidence>
<reference evidence="6" key="2">
    <citation type="submission" date="2021-01" db="UniProtKB">
        <authorList>
            <consortium name="EnsemblPlants"/>
        </authorList>
    </citation>
    <scope>IDENTIFICATION</scope>
</reference>
<dbReference type="GO" id="GO:0008194">
    <property type="term" value="F:UDP-glycosyltransferase activity"/>
    <property type="evidence" value="ECO:0007669"/>
    <property type="project" value="InterPro"/>
</dbReference>
<dbReference type="PANTHER" id="PTHR48046:SF1">
    <property type="entry name" value="GLYCOSYLTRANSFERASE-RELATED"/>
    <property type="match status" value="1"/>
</dbReference>
<dbReference type="KEGG" id="qlo:115950353"/>
<dbReference type="AlphaFoldDB" id="A0A7N2M0H5"/>
<dbReference type="GeneID" id="115950353"/>
<evidence type="ECO:0000256" key="4">
    <source>
        <dbReference type="RuleBase" id="RU003718"/>
    </source>
</evidence>
<dbReference type="SUPFAM" id="SSF53756">
    <property type="entry name" value="UDP-Glycosyltransferase/glycogen phosphorylase"/>
    <property type="match status" value="1"/>
</dbReference>
<sequence length="481" mass="53432">MMSSKPHAALLSSPGLGHLIPVLELGKRLVTHHNFQVTVLVIASHTSPAESQVIESAMSPKLFDIVQLPPPDISSLVDAKTTTVSLLSIMMREVRPAFRSSISAMKSHPTILIADLFGTEFFPIADELQMLKYVYIASNAWFLAMFLYSPILDKEVEGEYEDQKEPFIIPGCRSLRPHEVFDAMLDRNNQQYHELIRMGIEIPLSDGILLNTWEDLEPTTLAALRDESLLGQVAKVPIYTVGPLRRSIGSTSSTSQLFEWLDKQPNESVIYVSFGSGGSLSHEQTIELAWGLELSQQKFIWVVRPPATNGADAAFFTVGSGENDVSEYLPEGFLNRTYKLGIVVPMWAPQVDILSHDSVGGFLSHCGWNSTIESITSAVPMIAWPLYAEQRMNATLLNEEFGVAVRSKVLPTKEVVGREEIETVVRKIMEDNPEGNVIRARVKQLKCDAEKALSEGGSSNNQLSQVAKHCEIHMQRMKVKD</sequence>
<dbReference type="Gene3D" id="3.40.50.2000">
    <property type="entry name" value="Glycogen Phosphorylase B"/>
    <property type="match status" value="2"/>
</dbReference>
<dbReference type="Pfam" id="PF00201">
    <property type="entry name" value="UDPGT"/>
    <property type="match status" value="1"/>
</dbReference>
<keyword evidence="7" id="KW-1185">Reference proteome</keyword>
<dbReference type="EC" id="2.4.1.-" evidence="5"/>
<evidence type="ECO:0000256" key="3">
    <source>
        <dbReference type="ARBA" id="ARBA00022679"/>
    </source>
</evidence>
<evidence type="ECO:0000256" key="2">
    <source>
        <dbReference type="ARBA" id="ARBA00022676"/>
    </source>
</evidence>
<name>A0A7N2M0H5_QUELO</name>
<dbReference type="CDD" id="cd03784">
    <property type="entry name" value="GT1_Gtf-like"/>
    <property type="match status" value="1"/>
</dbReference>
<accession>A0A7N2M0H5</accession>
<evidence type="ECO:0000313" key="6">
    <source>
        <dbReference type="EnsemblPlants" id="QL06p045077:mrna:CDS:2"/>
    </source>
</evidence>
<dbReference type="InParanoid" id="A0A7N2M0H5"/>
<dbReference type="InterPro" id="IPR002213">
    <property type="entry name" value="UDP_glucos_trans"/>
</dbReference>
<protein>
    <recommendedName>
        <fullName evidence="5">Glycosyltransferase</fullName>
        <ecNumber evidence="5">2.4.1.-</ecNumber>
    </recommendedName>
</protein>
<dbReference type="FunFam" id="3.40.50.2000:FF:000051">
    <property type="entry name" value="Glycosyltransferase"/>
    <property type="match status" value="1"/>
</dbReference>
<gene>
    <name evidence="6" type="primary">LOC115950353</name>
</gene>
<dbReference type="OrthoDB" id="5835829at2759"/>
<evidence type="ECO:0000256" key="1">
    <source>
        <dbReference type="ARBA" id="ARBA00009995"/>
    </source>
</evidence>
<keyword evidence="3 4" id="KW-0808">Transferase</keyword>
<dbReference type="FunCoup" id="A0A7N2M0H5">
    <property type="interactions" value="360"/>
</dbReference>
<dbReference type="RefSeq" id="XP_030923421.1">
    <property type="nucleotide sequence ID" value="XM_031067561.1"/>
</dbReference>
<dbReference type="PANTHER" id="PTHR48046">
    <property type="entry name" value="UDP-GLYCOSYLTRANSFERASE 72E1"/>
    <property type="match status" value="1"/>
</dbReference>
<dbReference type="Proteomes" id="UP000594261">
    <property type="component" value="Chromosome 6"/>
</dbReference>
<comment type="similarity">
    <text evidence="1 4">Belongs to the UDP-glycosyltransferase family.</text>
</comment>
<evidence type="ECO:0000256" key="5">
    <source>
        <dbReference type="RuleBase" id="RU362057"/>
    </source>
</evidence>
<dbReference type="OMA" id="ILVNAWE"/>
<organism evidence="6 7">
    <name type="scientific">Quercus lobata</name>
    <name type="common">Valley oak</name>
    <dbReference type="NCBI Taxonomy" id="97700"/>
    <lineage>
        <taxon>Eukaryota</taxon>
        <taxon>Viridiplantae</taxon>
        <taxon>Streptophyta</taxon>
        <taxon>Embryophyta</taxon>
        <taxon>Tracheophyta</taxon>
        <taxon>Spermatophyta</taxon>
        <taxon>Magnoliopsida</taxon>
        <taxon>eudicotyledons</taxon>
        <taxon>Gunneridae</taxon>
        <taxon>Pentapetalae</taxon>
        <taxon>rosids</taxon>
        <taxon>fabids</taxon>
        <taxon>Fagales</taxon>
        <taxon>Fagaceae</taxon>
        <taxon>Quercus</taxon>
    </lineage>
</organism>
<keyword evidence="2 4" id="KW-0328">Glycosyltransferase</keyword>